<evidence type="ECO:0000313" key="2">
    <source>
        <dbReference type="EMBL" id="EKC61723.1"/>
    </source>
</evidence>
<organism evidence="2">
    <name type="scientific">human gut metagenome</name>
    <dbReference type="NCBI Taxonomy" id="408170"/>
    <lineage>
        <taxon>unclassified sequences</taxon>
        <taxon>metagenomes</taxon>
        <taxon>organismal metagenomes</taxon>
    </lineage>
</organism>
<dbReference type="GO" id="GO:0009099">
    <property type="term" value="P:L-valine biosynthetic process"/>
    <property type="evidence" value="ECO:0007669"/>
    <property type="project" value="TreeGrafter"/>
</dbReference>
<dbReference type="InterPro" id="IPR029035">
    <property type="entry name" value="DHS-like_NAD/FAD-binding_dom"/>
</dbReference>
<dbReference type="Gene3D" id="3.40.50.1220">
    <property type="entry name" value="TPP-binding domain"/>
    <property type="match status" value="1"/>
</dbReference>
<dbReference type="InterPro" id="IPR045229">
    <property type="entry name" value="TPP_enz"/>
</dbReference>
<feature type="non-terminal residue" evidence="2">
    <location>
        <position position="1"/>
    </location>
</feature>
<dbReference type="AlphaFoldDB" id="K1SVL2"/>
<dbReference type="PANTHER" id="PTHR18968:SF13">
    <property type="entry name" value="ACETOLACTATE SYNTHASE CATALYTIC SUBUNIT, MITOCHONDRIAL"/>
    <property type="match status" value="1"/>
</dbReference>
<reference evidence="2" key="1">
    <citation type="journal article" date="2013" name="Environ. Microbiol.">
        <title>Microbiota from the distal guts of lean and obese adolescents exhibit partial functional redundancy besides clear differences in community structure.</title>
        <authorList>
            <person name="Ferrer M."/>
            <person name="Ruiz A."/>
            <person name="Lanza F."/>
            <person name="Haange S.B."/>
            <person name="Oberbach A."/>
            <person name="Till H."/>
            <person name="Bargiela R."/>
            <person name="Campoy C."/>
            <person name="Segura M.T."/>
            <person name="Richter M."/>
            <person name="von Bergen M."/>
            <person name="Seifert J."/>
            <person name="Suarez A."/>
        </authorList>
    </citation>
    <scope>NUCLEOTIDE SEQUENCE</scope>
</reference>
<comment type="caution">
    <text evidence="2">The sequence shown here is derived from an EMBL/GenBank/DDBJ whole genome shotgun (WGS) entry which is preliminary data.</text>
</comment>
<dbReference type="Gene3D" id="3.40.50.970">
    <property type="match status" value="1"/>
</dbReference>
<gene>
    <name evidence="2" type="ORF">OBE_08336</name>
</gene>
<dbReference type="GO" id="GO:0050660">
    <property type="term" value="F:flavin adenine dinucleotide binding"/>
    <property type="evidence" value="ECO:0007669"/>
    <property type="project" value="TreeGrafter"/>
</dbReference>
<dbReference type="PANTHER" id="PTHR18968">
    <property type="entry name" value="THIAMINE PYROPHOSPHATE ENZYMES"/>
    <property type="match status" value="1"/>
</dbReference>
<name>K1SVL2_9ZZZZ</name>
<dbReference type="EMBL" id="AJWZ01005750">
    <property type="protein sequence ID" value="EKC61723.1"/>
    <property type="molecule type" value="Genomic_DNA"/>
</dbReference>
<dbReference type="GO" id="GO:0009097">
    <property type="term" value="P:isoleucine biosynthetic process"/>
    <property type="evidence" value="ECO:0007669"/>
    <property type="project" value="TreeGrafter"/>
</dbReference>
<dbReference type="GO" id="GO:0005948">
    <property type="term" value="C:acetolactate synthase complex"/>
    <property type="evidence" value="ECO:0007669"/>
    <property type="project" value="TreeGrafter"/>
</dbReference>
<dbReference type="GO" id="GO:0003984">
    <property type="term" value="F:acetolactate synthase activity"/>
    <property type="evidence" value="ECO:0007669"/>
    <property type="project" value="TreeGrafter"/>
</dbReference>
<sequence>RVADRAVSQPDLITRNKVLVHIDVDPAEIGKNAGPSIPLVGDAKHIFQDFQKEEFDCNYEEWLTTLNEYRSTMEKKRTPNPDYVDPAAFITRLSEKMQEDGVYVADVGQNQIWSCGYHIVEKKANS</sequence>
<evidence type="ECO:0000256" key="1">
    <source>
        <dbReference type="ARBA" id="ARBA00007812"/>
    </source>
</evidence>
<comment type="similarity">
    <text evidence="1">Belongs to the TPP enzyme family.</text>
</comment>
<dbReference type="SUPFAM" id="SSF52467">
    <property type="entry name" value="DHS-like NAD/FAD-binding domain"/>
    <property type="match status" value="1"/>
</dbReference>
<accession>K1SVL2</accession>
<proteinExistence type="inferred from homology"/>
<protein>
    <submittedName>
        <fullName evidence="2">Acetolactate synthase, large subunit, biosynthetic type</fullName>
    </submittedName>
</protein>